<dbReference type="VEuPathDB" id="VectorBase:ACON2_031630"/>
<comment type="caution">
    <text evidence="14">Lacks conserved residue(s) required for the propagation of feature annotation.</text>
</comment>
<dbReference type="EnsemblMetazoa" id="ACOM037030-RA">
    <property type="protein sequence ID" value="ACOM037030-PA.1"/>
    <property type="gene ID" value="ACOM037030"/>
</dbReference>
<sequence length="449" mass="51451">LPTTFQQCAIKRPKTMLKQLIPLVCLLGYSIVSFAVFNKVYETTQQVIDEEFHLRQGDHYCHGRFQVWDPKITTFPGLYLASALVLRPLDACSVYNLRLTSLIAAIINVVLIYKLRQRFLNQKGYTALLLETASLSLLPPLYFFSHLYYTDVISVTAVLLLLLASERRHHNWAALFGCCAVLMRQTNIVWVGFVCGSRAIDLLVARGSVSQTLLSPRKLFHTVADILDRLWAYAIVMVGFVAFLAFNGSIVIGDKSAHEAAVHLPQLLYFVVFFMAFSSSLVLPAIRSILRAVLRKWYFTLVVCAIIGAIVHYNTIVHPYLLADNRHYTFYLWNRFFGRWWFARYLPVPLYTVAGWLVWKASMQHQSYGYKLLCTLAVLASIALQQLLEVRYFLLPFLVMRLLRKGGTARGALALELVLNVALNIATFALFFHKEIVWKNYVHPQRLMW</sequence>
<evidence type="ECO:0000313" key="15">
    <source>
        <dbReference type="EnsemblMetazoa" id="ACOM037030-PA.1"/>
    </source>
</evidence>
<feature type="transmembrane region" description="Helical" evidence="14">
    <location>
        <begin position="368"/>
        <end position="388"/>
    </location>
</feature>
<feature type="transmembrane region" description="Helical" evidence="14">
    <location>
        <begin position="230"/>
        <end position="252"/>
    </location>
</feature>
<keyword evidence="7" id="KW-0808">Transferase</keyword>
<evidence type="ECO:0000256" key="5">
    <source>
        <dbReference type="ARBA" id="ARBA00018512"/>
    </source>
</evidence>
<dbReference type="Pfam" id="PF04922">
    <property type="entry name" value="DIE2_ALG10"/>
    <property type="match status" value="1"/>
</dbReference>
<comment type="pathway">
    <text evidence="2">Protein modification; protein glycosylation.</text>
</comment>
<dbReference type="PANTHER" id="PTHR12989">
    <property type="entry name" value="ALPHA-1,2-GLUCOSYLTRANSFERASE ALG10"/>
    <property type="match status" value="1"/>
</dbReference>
<dbReference type="PIRSF" id="PIRSF028810">
    <property type="entry name" value="Alpha1_2_glucosyltferase_Alg10"/>
    <property type="match status" value="1"/>
</dbReference>
<evidence type="ECO:0000256" key="8">
    <source>
        <dbReference type="ARBA" id="ARBA00022692"/>
    </source>
</evidence>
<comment type="function">
    <text evidence="12">Dol-P-Glc:Glc(2)Man(9)GlcNAc(2)-PP-Dol alpha-1,2-glucosyltransferase that operates in the biosynthetic pathway of dolichol-linked oligosaccharides, the glycan precursors employed in protein asparagine (N)-glycosylation. The assembly of dolichol-linked oligosaccharides begins on the cytosolic side of the endoplasmic reticulum membrane and finishes in its lumen. The sequential addition of sugars to dolichol pyrophosphate produces dolichol-linked oligosaccharides containing fourteen sugars, including two GlcNAcs, nine mannoses and three glucoses. Once assembled, the oligosaccharide is transferred from the lipid to nascent proteins by oligosaccharyltransferases. In the lumen of the endoplasmic reticulum, adds the third and last glucose residue from dolichyl phosphate glucose (Dol-P-Glc) onto the lipid-linked oligosaccharide intermediate Glc(2)Man(9)GlcNAc(2)-PP-Dol to produce Glc(3)Man(9)GlcNAc(2)-PP-Dol.</text>
</comment>
<evidence type="ECO:0000256" key="11">
    <source>
        <dbReference type="ARBA" id="ARBA00023136"/>
    </source>
</evidence>
<evidence type="ECO:0000256" key="2">
    <source>
        <dbReference type="ARBA" id="ARBA00004922"/>
    </source>
</evidence>
<organism evidence="15">
    <name type="scientific">Anopheles coluzzii</name>
    <name type="common">African malaria mosquito</name>
    <dbReference type="NCBI Taxonomy" id="1518534"/>
    <lineage>
        <taxon>Eukaryota</taxon>
        <taxon>Metazoa</taxon>
        <taxon>Ecdysozoa</taxon>
        <taxon>Arthropoda</taxon>
        <taxon>Hexapoda</taxon>
        <taxon>Insecta</taxon>
        <taxon>Pterygota</taxon>
        <taxon>Neoptera</taxon>
        <taxon>Endopterygota</taxon>
        <taxon>Diptera</taxon>
        <taxon>Nematocera</taxon>
        <taxon>Culicoidea</taxon>
        <taxon>Culicidae</taxon>
        <taxon>Anophelinae</taxon>
        <taxon>Anopheles</taxon>
    </lineage>
</organism>
<protein>
    <recommendedName>
        <fullName evidence="5 14">Dol-P-Glc:Glc(2)Man(9)GlcNAc(2)-PP-Dol alpha-1,2-glucosyltransferase</fullName>
        <ecNumber evidence="4 14">2.4.1.256</ecNumber>
    </recommendedName>
</protein>
<feature type="transmembrane region" description="Helical" evidence="14">
    <location>
        <begin position="298"/>
        <end position="321"/>
    </location>
</feature>
<evidence type="ECO:0000256" key="6">
    <source>
        <dbReference type="ARBA" id="ARBA00022676"/>
    </source>
</evidence>
<keyword evidence="10 14" id="KW-1133">Transmembrane helix</keyword>
<dbReference type="InterPro" id="IPR016900">
    <property type="entry name" value="Alg10"/>
</dbReference>
<evidence type="ECO:0000256" key="7">
    <source>
        <dbReference type="ARBA" id="ARBA00022679"/>
    </source>
</evidence>
<feature type="transmembrane region" description="Helical" evidence="14">
    <location>
        <begin position="341"/>
        <end position="359"/>
    </location>
</feature>
<comment type="similarity">
    <text evidence="3 14">Belongs to the ALG10 glucosyltransferase family.</text>
</comment>
<feature type="transmembrane region" description="Helical" evidence="14">
    <location>
        <begin position="148"/>
        <end position="165"/>
    </location>
</feature>
<comment type="subcellular location">
    <subcellularLocation>
        <location evidence="1">Endoplasmic reticulum membrane</location>
        <topology evidence="1">Multi-pass membrane protein</topology>
    </subcellularLocation>
</comment>
<dbReference type="GO" id="GO:0006488">
    <property type="term" value="P:dolichol-linked oligosaccharide biosynthetic process"/>
    <property type="evidence" value="ECO:0007669"/>
    <property type="project" value="UniProtKB-UniRule"/>
</dbReference>
<keyword evidence="8 14" id="KW-0812">Transmembrane</keyword>
<dbReference type="AlphaFoldDB" id="A0A8W7PSY3"/>
<dbReference type="Proteomes" id="UP000075882">
    <property type="component" value="Unassembled WGS sequence"/>
</dbReference>
<evidence type="ECO:0000256" key="10">
    <source>
        <dbReference type="ARBA" id="ARBA00022989"/>
    </source>
</evidence>
<evidence type="ECO:0000256" key="3">
    <source>
        <dbReference type="ARBA" id="ARBA00010600"/>
    </source>
</evidence>
<evidence type="ECO:0000256" key="9">
    <source>
        <dbReference type="ARBA" id="ARBA00022824"/>
    </source>
</evidence>
<feature type="transmembrane region" description="Helical" evidence="14">
    <location>
        <begin position="20"/>
        <end position="37"/>
    </location>
</feature>
<evidence type="ECO:0000256" key="1">
    <source>
        <dbReference type="ARBA" id="ARBA00004477"/>
    </source>
</evidence>
<evidence type="ECO:0000256" key="4">
    <source>
        <dbReference type="ARBA" id="ARBA00011967"/>
    </source>
</evidence>
<dbReference type="GO" id="GO:0005789">
    <property type="term" value="C:endoplasmic reticulum membrane"/>
    <property type="evidence" value="ECO:0007669"/>
    <property type="project" value="UniProtKB-SubCell"/>
</dbReference>
<proteinExistence type="inferred from homology"/>
<keyword evidence="9" id="KW-0256">Endoplasmic reticulum</keyword>
<evidence type="ECO:0000256" key="14">
    <source>
        <dbReference type="PIRNR" id="PIRNR028810"/>
    </source>
</evidence>
<comment type="catalytic activity">
    <reaction evidence="13">
        <text>an alpha-D-Glc-(1-&gt;3)-alpha-D-Glc-(1-&gt;3)-alpha-D-Man-(1-&gt;2)-alpha-D-Man-(1-&gt;2)-alpha-D-Man-(1-&gt;3)-[alpha-D-Man-(1-&gt;2)-alpha-D-Man-(1-&gt;3)-[alpha-D-Man-(1-&gt;2)-alpha-D-Man-(1-&gt;6)]-alpha-D-Man-(1-&gt;6)]-beta-D-Man-(1-&gt;4)-beta-D-GlcNAc-(1-&gt;4)-alpha-D-GlcNAc-diphospho-di-trans,poly-cis-dolichol + a di-trans,poly-cis-dolichyl beta-D-glucosyl phosphate = a alpha-D-Glc-(1-&gt;2)-alpha-D-Glc-(1-&gt;3)-alpha-D-Glc-(1-&gt;3)-alpha-D-Man-(1-&gt;2)-alpha-D-Man-(1-&gt;2)-alpha-D-Man-(1-&gt;3)-[alpha-D-Man-(1-&gt;2)-alpha-D-Man-(1-&gt;3)-[alpha-D-Man-(1-&gt;2)-alpha-D-Man-(1-&gt;6)]-alpha-D-Man-(1-&gt;6)]-beta-D-Man-(1-&gt;4)-beta-D-GlcNAc-(1-&gt;4)-alpha-D-GlcNAc-diphospho-di-trans,poly-cis-dolichol + a di-trans,poly-cis-dolichyl phosphate + H(+)</text>
        <dbReference type="Rhea" id="RHEA:29543"/>
        <dbReference type="Rhea" id="RHEA-COMP:19498"/>
        <dbReference type="Rhea" id="RHEA-COMP:19502"/>
        <dbReference type="Rhea" id="RHEA-COMP:19512"/>
        <dbReference type="Rhea" id="RHEA-COMP:19522"/>
        <dbReference type="ChEBI" id="CHEBI:15378"/>
        <dbReference type="ChEBI" id="CHEBI:57525"/>
        <dbReference type="ChEBI" id="CHEBI:57683"/>
        <dbReference type="ChEBI" id="CHEBI:132522"/>
        <dbReference type="ChEBI" id="CHEBI:132523"/>
        <dbReference type="EC" id="2.4.1.256"/>
    </reaction>
    <physiologicalReaction direction="left-to-right" evidence="13">
        <dbReference type="Rhea" id="RHEA:29544"/>
    </physiologicalReaction>
</comment>
<name>A0A8W7PSY3_ANOCL</name>
<accession>A0A8W7PSY3</accession>
<keyword evidence="11 14" id="KW-0472">Membrane</keyword>
<dbReference type="PANTHER" id="PTHR12989:SF10">
    <property type="entry name" value="DOL-P-GLC:GLC(2)MAN(9)GLCNAC(2)-PP-DOL ALPHA-1,2-GLUCOSYLTRANSFERASE-RELATED"/>
    <property type="match status" value="1"/>
</dbReference>
<keyword evidence="6 14" id="KW-0328">Glycosyltransferase</keyword>
<evidence type="ECO:0000256" key="12">
    <source>
        <dbReference type="ARBA" id="ARBA00044727"/>
    </source>
</evidence>
<dbReference type="GO" id="GO:0106073">
    <property type="term" value="F:dolichyl pyrophosphate Glc2Man9GlcNAc2 alpha-1,2-glucosyltransferase activity"/>
    <property type="evidence" value="ECO:0007669"/>
    <property type="project" value="UniProtKB-UniRule"/>
</dbReference>
<evidence type="ECO:0000256" key="13">
    <source>
        <dbReference type="ARBA" id="ARBA00048064"/>
    </source>
</evidence>
<feature type="transmembrane region" description="Helical" evidence="14">
    <location>
        <begin position="95"/>
        <end position="113"/>
    </location>
</feature>
<reference evidence="15" key="1">
    <citation type="submission" date="2022-08" db="UniProtKB">
        <authorList>
            <consortium name="EnsemblMetazoa"/>
        </authorList>
    </citation>
    <scope>IDENTIFICATION</scope>
</reference>
<feature type="transmembrane region" description="Helical" evidence="14">
    <location>
        <begin position="267"/>
        <end position="286"/>
    </location>
</feature>
<dbReference type="EC" id="2.4.1.256" evidence="4 14"/>
<feature type="transmembrane region" description="Helical" evidence="14">
    <location>
        <begin position="408"/>
        <end position="432"/>
    </location>
</feature>